<dbReference type="InterPro" id="IPR039001">
    <property type="entry name" value="Pal"/>
</dbReference>
<dbReference type="PROSITE" id="PS01068">
    <property type="entry name" value="OMPA_1"/>
    <property type="match status" value="1"/>
</dbReference>
<dbReference type="PROSITE" id="PS51257">
    <property type="entry name" value="PROKAR_LIPOPROTEIN"/>
    <property type="match status" value="1"/>
</dbReference>
<evidence type="ECO:0000256" key="6">
    <source>
        <dbReference type="HAMAP-Rule" id="MF_02204"/>
    </source>
</evidence>
<reference evidence="10 11" key="1">
    <citation type="submission" date="2020-05" db="EMBL/GenBank/DDBJ databases">
        <title>Complete genome of Desulfobulbus oligotrophicus.</title>
        <authorList>
            <person name="Podar M."/>
        </authorList>
    </citation>
    <scope>NUCLEOTIDE SEQUENCE [LARGE SCALE GENOMIC DNA]</scope>
    <source>
        <strain evidence="10 11">Prop6</strain>
    </source>
</reference>
<keyword evidence="4 6" id="KW-0998">Cell outer membrane</keyword>
<dbReference type="InterPro" id="IPR050330">
    <property type="entry name" value="Bact_OuterMem_StrucFunc"/>
</dbReference>
<sequence>MNVLSRLFLAVTLFCTLALLGACGPKTVAPYAGGGTGAATEDTGDNRLGTITEEFSSGTEGLDSTGRGNGDGGGSLYGDADQQSDAYKREHGRSSPEFKPVYFNFDESGIRSDQVPNMEHNGDYLRNNPSAHVLIEGNTDIRGTSEYNLALGERRAVAAQNYLREYGVDESRIRTVSYGKERPLFTGQSEDDHTYNRRDDFILE</sequence>
<dbReference type="CDD" id="cd07185">
    <property type="entry name" value="OmpA_C-like"/>
    <property type="match status" value="1"/>
</dbReference>
<feature type="signal peptide" evidence="8">
    <location>
        <begin position="1"/>
        <end position="21"/>
    </location>
</feature>
<feature type="compositionally biased region" description="Basic and acidic residues" evidence="7">
    <location>
        <begin position="86"/>
        <end position="95"/>
    </location>
</feature>
<dbReference type="AlphaFoldDB" id="A0A7T6ARW9"/>
<proteinExistence type="inferred from homology"/>
<dbReference type="GO" id="GO:0009279">
    <property type="term" value="C:cell outer membrane"/>
    <property type="evidence" value="ECO:0007669"/>
    <property type="project" value="UniProtKB-SubCell"/>
</dbReference>
<evidence type="ECO:0000256" key="1">
    <source>
        <dbReference type="ARBA" id="ARBA00022729"/>
    </source>
</evidence>
<evidence type="ECO:0000256" key="2">
    <source>
        <dbReference type="ARBA" id="ARBA00023136"/>
    </source>
</evidence>
<dbReference type="HAMAP" id="MF_02204">
    <property type="entry name" value="Pal"/>
    <property type="match status" value="1"/>
</dbReference>
<dbReference type="Proteomes" id="UP000596092">
    <property type="component" value="Chromosome"/>
</dbReference>
<evidence type="ECO:0000256" key="5">
    <source>
        <dbReference type="ARBA" id="ARBA00023288"/>
    </source>
</evidence>
<keyword evidence="11" id="KW-1185">Reference proteome</keyword>
<name>A0A7T6ARW9_9BACT</name>
<organism evidence="10 11">
    <name type="scientific">Desulfobulbus oligotrophicus</name>
    <dbReference type="NCBI Taxonomy" id="1909699"/>
    <lineage>
        <taxon>Bacteria</taxon>
        <taxon>Pseudomonadati</taxon>
        <taxon>Thermodesulfobacteriota</taxon>
        <taxon>Desulfobulbia</taxon>
        <taxon>Desulfobulbales</taxon>
        <taxon>Desulfobulbaceae</taxon>
        <taxon>Desulfobulbus</taxon>
    </lineage>
</organism>
<dbReference type="EMBL" id="CP054140">
    <property type="protein sequence ID" value="QQG66937.1"/>
    <property type="molecule type" value="Genomic_DNA"/>
</dbReference>
<evidence type="ECO:0000313" key="11">
    <source>
        <dbReference type="Proteomes" id="UP000596092"/>
    </source>
</evidence>
<comment type="similarity">
    <text evidence="6">Belongs to the Pal lipoprotein family.</text>
</comment>
<evidence type="ECO:0000256" key="7">
    <source>
        <dbReference type="SAM" id="MobiDB-lite"/>
    </source>
</evidence>
<keyword evidence="3 6" id="KW-0564">Palmitate</keyword>
<dbReference type="KEGG" id="dog:HP555_04115"/>
<feature type="compositionally biased region" description="Gly residues" evidence="7">
    <location>
        <begin position="67"/>
        <end position="76"/>
    </location>
</feature>
<dbReference type="PROSITE" id="PS51123">
    <property type="entry name" value="OMPA_2"/>
    <property type="match status" value="1"/>
</dbReference>
<evidence type="ECO:0000256" key="8">
    <source>
        <dbReference type="SAM" id="SignalP"/>
    </source>
</evidence>
<dbReference type="InterPro" id="IPR006690">
    <property type="entry name" value="OMPA-like_CS"/>
</dbReference>
<evidence type="ECO:0000256" key="4">
    <source>
        <dbReference type="ARBA" id="ARBA00023237"/>
    </source>
</evidence>
<feature type="compositionally biased region" description="Basic and acidic residues" evidence="7">
    <location>
        <begin position="190"/>
        <end position="204"/>
    </location>
</feature>
<accession>A0A7T6ARW9</accession>
<dbReference type="PRINTS" id="PR01021">
    <property type="entry name" value="OMPADOMAIN"/>
</dbReference>
<feature type="region of interest" description="Disordered" evidence="7">
    <location>
        <begin position="36"/>
        <end position="95"/>
    </location>
</feature>
<dbReference type="Gene3D" id="3.30.1330.60">
    <property type="entry name" value="OmpA-like domain"/>
    <property type="match status" value="1"/>
</dbReference>
<keyword evidence="1 6" id="KW-0732">Signal</keyword>
<feature type="chain" id="PRO_5032337139" description="Peptidoglycan-associated lipoprotein" evidence="8">
    <location>
        <begin position="22"/>
        <end position="204"/>
    </location>
</feature>
<feature type="region of interest" description="Disordered" evidence="7">
    <location>
        <begin position="184"/>
        <end position="204"/>
    </location>
</feature>
<dbReference type="InterPro" id="IPR006664">
    <property type="entry name" value="OMP_bac"/>
</dbReference>
<dbReference type="GO" id="GO:0051301">
    <property type="term" value="P:cell division"/>
    <property type="evidence" value="ECO:0007669"/>
    <property type="project" value="InterPro"/>
</dbReference>
<evidence type="ECO:0000259" key="9">
    <source>
        <dbReference type="PROSITE" id="PS51123"/>
    </source>
</evidence>
<gene>
    <name evidence="6" type="primary">pal</name>
    <name evidence="10" type="ORF">HP555_04115</name>
</gene>
<evidence type="ECO:0000256" key="3">
    <source>
        <dbReference type="ARBA" id="ARBA00023139"/>
    </source>
</evidence>
<keyword evidence="5 6" id="KW-0449">Lipoprotein</keyword>
<evidence type="ECO:0000313" key="10">
    <source>
        <dbReference type="EMBL" id="QQG66937.1"/>
    </source>
</evidence>
<dbReference type="InterPro" id="IPR006665">
    <property type="entry name" value="OmpA-like"/>
</dbReference>
<comment type="subcellular location">
    <subcellularLocation>
        <location evidence="6">Cell outer membrane</location>
        <topology evidence="6">Lipid-anchor</topology>
    </subcellularLocation>
</comment>
<dbReference type="SUPFAM" id="SSF103088">
    <property type="entry name" value="OmpA-like"/>
    <property type="match status" value="1"/>
</dbReference>
<feature type="domain" description="OmpA-like" evidence="9">
    <location>
        <begin position="90"/>
        <end position="204"/>
    </location>
</feature>
<dbReference type="PANTHER" id="PTHR30329:SF21">
    <property type="entry name" value="LIPOPROTEIN YIAD-RELATED"/>
    <property type="match status" value="1"/>
</dbReference>
<dbReference type="InterPro" id="IPR036737">
    <property type="entry name" value="OmpA-like_sf"/>
</dbReference>
<dbReference type="Pfam" id="PF00691">
    <property type="entry name" value="OmpA"/>
    <property type="match status" value="1"/>
</dbReference>
<dbReference type="PANTHER" id="PTHR30329">
    <property type="entry name" value="STATOR ELEMENT OF FLAGELLAR MOTOR COMPLEX"/>
    <property type="match status" value="1"/>
</dbReference>
<protein>
    <recommendedName>
        <fullName evidence="6">Peptidoglycan-associated lipoprotein</fullName>
        <shortName evidence="6">PAL</shortName>
    </recommendedName>
</protein>
<keyword evidence="2 6" id="KW-0472">Membrane</keyword>